<dbReference type="PANTHER" id="PTHR46014">
    <property type="entry name" value="TETRATRICOPEPTIDE REPEAT PROTEIN 1"/>
    <property type="match status" value="1"/>
</dbReference>
<feature type="region of interest" description="Disordered" evidence="1">
    <location>
        <begin position="343"/>
        <end position="368"/>
    </location>
</feature>
<dbReference type="PANTHER" id="PTHR46014:SF1">
    <property type="entry name" value="TETRATRICOPEPTIDE REPEAT PROTEIN 1"/>
    <property type="match status" value="1"/>
</dbReference>
<dbReference type="Gene3D" id="1.25.40.10">
    <property type="entry name" value="Tetratricopeptide repeat domain"/>
    <property type="match status" value="1"/>
</dbReference>
<dbReference type="Proteomes" id="UP001363151">
    <property type="component" value="Unassembled WGS sequence"/>
</dbReference>
<dbReference type="InterPro" id="IPR011990">
    <property type="entry name" value="TPR-like_helical_dom_sf"/>
</dbReference>
<dbReference type="SMART" id="SM00028">
    <property type="entry name" value="TPR"/>
    <property type="match status" value="2"/>
</dbReference>
<feature type="region of interest" description="Disordered" evidence="1">
    <location>
        <begin position="188"/>
        <end position="246"/>
    </location>
</feature>
<feature type="region of interest" description="Disordered" evidence="1">
    <location>
        <begin position="99"/>
        <end position="146"/>
    </location>
</feature>
<accession>A0ABR1G143</accession>
<feature type="compositionally biased region" description="Basic residues" evidence="1">
    <location>
        <begin position="221"/>
        <end position="246"/>
    </location>
</feature>
<feature type="compositionally biased region" description="Low complexity" evidence="1">
    <location>
        <begin position="117"/>
        <end position="130"/>
    </location>
</feature>
<evidence type="ECO:0000313" key="3">
    <source>
        <dbReference type="Proteomes" id="UP001363151"/>
    </source>
</evidence>
<sequence>MGPPSSPVPAPPPASADAAAVRAYATTLKDLGNDRFAAGDDDSASALYGKALDACHGSMGDLRCAALCNRAACHLRAKRWRACVADCDAALALDGAGQGALPASARGRGPRDPRPRPGTTRRFSSSSLGTRTRRSARARPAPAPGDLAEDFDAFSVRVRLAVSSLEDVGVALVGPSGRASAGWFEPDGDYAPWRRRRPPVASGWAQTRASRTPRRPPQALPRRRRAAARGRRAPARRLAARRGARRGGVRRAAAAAAAAALGGSAPRRAALLGWLDGCGATCVVDRSCKVELPLPRAAPAPPATAPALGERRAAVDARGAVLVLPGFVDAAEAARIVAAASERGAMGPAREERGGGAPPPRARTNTCGRRRARACPGLVATALALFPGCAPDRVEVQVVRYGAGERYDNHHARRVAARRRCGSGRATSAWHAPAGARRRAPDLGPCDRASSPAGPLAPGVDIAARPGDGLLWHNVDEWGRRDERVEHARARAPDPAAGAARGARRRGAGRRGAHRGAAEPRTPQAGRAVGAGVKWGVNVWLGAAKG</sequence>
<organism evidence="2 3">
    <name type="scientific">Aureococcus anophagefferens</name>
    <name type="common">Harmful bloom alga</name>
    <dbReference type="NCBI Taxonomy" id="44056"/>
    <lineage>
        <taxon>Eukaryota</taxon>
        <taxon>Sar</taxon>
        <taxon>Stramenopiles</taxon>
        <taxon>Ochrophyta</taxon>
        <taxon>Pelagophyceae</taxon>
        <taxon>Pelagomonadales</taxon>
        <taxon>Pelagomonadaceae</taxon>
        <taxon>Aureococcus</taxon>
    </lineage>
</organism>
<protein>
    <recommendedName>
        <fullName evidence="4">Prolyl 4-hydroxylase alpha subunit domain-containing protein</fullName>
    </recommendedName>
</protein>
<gene>
    <name evidence="2" type="ORF">SO694_00156016</name>
</gene>
<evidence type="ECO:0000256" key="1">
    <source>
        <dbReference type="SAM" id="MobiDB-lite"/>
    </source>
</evidence>
<dbReference type="InterPro" id="IPR052769">
    <property type="entry name" value="TPR_domain_protein"/>
</dbReference>
<feature type="compositionally biased region" description="Basic residues" evidence="1">
    <location>
        <begin position="502"/>
        <end position="514"/>
    </location>
</feature>
<proteinExistence type="predicted"/>
<dbReference type="SUPFAM" id="SSF48452">
    <property type="entry name" value="TPR-like"/>
    <property type="match status" value="1"/>
</dbReference>
<name>A0ABR1G143_AURAN</name>
<dbReference type="EMBL" id="JBBJCI010000150">
    <property type="protein sequence ID" value="KAK7242086.1"/>
    <property type="molecule type" value="Genomic_DNA"/>
</dbReference>
<comment type="caution">
    <text evidence="2">The sequence shown here is derived from an EMBL/GenBank/DDBJ whole genome shotgun (WGS) entry which is preliminary data.</text>
</comment>
<evidence type="ECO:0008006" key="4">
    <source>
        <dbReference type="Google" id="ProtNLM"/>
    </source>
</evidence>
<dbReference type="Gene3D" id="2.60.120.620">
    <property type="entry name" value="q2cbj1_9rhob like domain"/>
    <property type="match status" value="1"/>
</dbReference>
<evidence type="ECO:0000313" key="2">
    <source>
        <dbReference type="EMBL" id="KAK7242086.1"/>
    </source>
</evidence>
<feature type="region of interest" description="Disordered" evidence="1">
    <location>
        <begin position="488"/>
        <end position="529"/>
    </location>
</feature>
<dbReference type="InterPro" id="IPR019734">
    <property type="entry name" value="TPR_rpt"/>
</dbReference>
<keyword evidence="3" id="KW-1185">Reference proteome</keyword>
<reference evidence="2 3" key="1">
    <citation type="submission" date="2024-03" db="EMBL/GenBank/DDBJ databases">
        <title>Aureococcus anophagefferens CCMP1851 and Kratosvirus quantuckense: Draft genome of a second virus-susceptible host strain in the model system.</title>
        <authorList>
            <person name="Chase E."/>
            <person name="Truchon A.R."/>
            <person name="Schepens W."/>
            <person name="Wilhelm S.W."/>
        </authorList>
    </citation>
    <scope>NUCLEOTIDE SEQUENCE [LARGE SCALE GENOMIC DNA]</scope>
    <source>
        <strain evidence="2 3">CCMP1851</strain>
    </source>
</reference>